<feature type="repeat" description="TNFR-Cys" evidence="1">
    <location>
        <begin position="161"/>
        <end position="199"/>
    </location>
</feature>
<feature type="domain" description="TNFR-Cys" evidence="4">
    <location>
        <begin position="161"/>
        <end position="199"/>
    </location>
</feature>
<dbReference type="Pfam" id="PF00020">
    <property type="entry name" value="TNFR_c6"/>
    <property type="match status" value="1"/>
</dbReference>
<dbReference type="GO" id="GO:0006954">
    <property type="term" value="P:inflammatory response"/>
    <property type="evidence" value="ECO:0000318"/>
    <property type="project" value="GO_Central"/>
</dbReference>
<organism evidence="5 6">
    <name type="scientific">Ornithorhynchus anatinus</name>
    <name type="common">Duckbill platypus</name>
    <dbReference type="NCBI Taxonomy" id="9258"/>
    <lineage>
        <taxon>Eukaryota</taxon>
        <taxon>Metazoa</taxon>
        <taxon>Chordata</taxon>
        <taxon>Craniata</taxon>
        <taxon>Vertebrata</taxon>
        <taxon>Euteleostomi</taxon>
        <taxon>Mammalia</taxon>
        <taxon>Monotremata</taxon>
        <taxon>Ornithorhynchidae</taxon>
        <taxon>Ornithorhynchus</taxon>
    </lineage>
</organism>
<evidence type="ECO:0000256" key="3">
    <source>
        <dbReference type="SAM" id="Phobius"/>
    </source>
</evidence>
<reference evidence="5" key="1">
    <citation type="submission" date="2025-08" db="UniProtKB">
        <authorList>
            <consortium name="Ensembl"/>
        </authorList>
    </citation>
    <scope>IDENTIFICATION</scope>
    <source>
        <strain evidence="5">Glennie</strain>
    </source>
</reference>
<dbReference type="GO" id="GO:0005031">
    <property type="term" value="F:tumor necrosis factor receptor activity"/>
    <property type="evidence" value="ECO:0000318"/>
    <property type="project" value="GO_Central"/>
</dbReference>
<dbReference type="GO" id="GO:0043120">
    <property type="term" value="F:tumor necrosis factor binding"/>
    <property type="evidence" value="ECO:0000318"/>
    <property type="project" value="GO_Central"/>
</dbReference>
<evidence type="ECO:0000313" key="5">
    <source>
        <dbReference type="Ensembl" id="ENSOANP00000049049.1"/>
    </source>
</evidence>
<feature type="compositionally biased region" description="Low complexity" evidence="2">
    <location>
        <begin position="449"/>
        <end position="465"/>
    </location>
</feature>
<dbReference type="InParanoid" id="A0A6I8P8D9"/>
<comment type="caution">
    <text evidence="1">Lacks conserved residue(s) required for the propagation of feature annotation.</text>
</comment>
<dbReference type="FunFam" id="2.10.50.10:FF:000025">
    <property type="entry name" value="Tumor necrosis factor receptor superfamily member 1A"/>
    <property type="match status" value="1"/>
</dbReference>
<keyword evidence="3" id="KW-0812">Transmembrane</keyword>
<evidence type="ECO:0000256" key="2">
    <source>
        <dbReference type="SAM" id="MobiDB-lite"/>
    </source>
</evidence>
<dbReference type="FunCoup" id="A0A6I8P8D9">
    <property type="interactions" value="1081"/>
</dbReference>
<feature type="region of interest" description="Disordered" evidence="2">
    <location>
        <begin position="410"/>
        <end position="521"/>
    </location>
</feature>
<keyword evidence="3" id="KW-0472">Membrane</keyword>
<keyword evidence="6" id="KW-1185">Reference proteome</keyword>
<evidence type="ECO:0000256" key="1">
    <source>
        <dbReference type="PROSITE-ProRule" id="PRU00206"/>
    </source>
</evidence>
<dbReference type="SMART" id="SM00208">
    <property type="entry name" value="TNFR"/>
    <property type="match status" value="2"/>
</dbReference>
<dbReference type="PANTHER" id="PTHR46861:SF1">
    <property type="entry name" value="TUMOR NECROSIS FACTOR RECEPTOR SUPERFAMILY MEMBER 1A"/>
    <property type="match status" value="1"/>
</dbReference>
<feature type="compositionally biased region" description="Gly residues" evidence="2">
    <location>
        <begin position="414"/>
        <end position="424"/>
    </location>
</feature>
<reference evidence="5" key="2">
    <citation type="submission" date="2025-09" db="UniProtKB">
        <authorList>
            <consortium name="Ensembl"/>
        </authorList>
    </citation>
    <scope>IDENTIFICATION</scope>
    <source>
        <strain evidence="5">Glennie</strain>
    </source>
</reference>
<dbReference type="InterPro" id="IPR001368">
    <property type="entry name" value="TNFR/NGFR_Cys_rich_reg"/>
</dbReference>
<sequence length="521" mass="56096">MDLSHSFGQSAEGNIRGTGEGLGLDLEWLVCWLSSGPPPFPHRAPRDLPLSDFPPLLPPTPLPHPRATGSHTSLLALIRKLWGTWGARRGQLELHPHLGEGQGAPRGSWVGWSRPVVWTQCREVVKLDGQGEQQGEMLLGLVLLLAGLPRPGAQVLETGLKCPKGKYPSGNNTFCCTKCHKELGQVEKLPCTPDRNTECGCQENQYRLGRDHTFRCRNCSLCLNGSILHQCVENRDAVCLCNPGFFLKENKCYPCHHCEDDPDCKKFCPNSSSPIQGLEPDNSAVLMPLVIFLSLCCFFLVLVGLAWHFQPLKSKLTYLAVKRMPPTPREPTGVQIVSTPPSLSPASAPALVPSDWPPERVGRPPWSIEEVPPHPPASAATLTPALVQALPNCLNVLRPDSECLTPRLAHVLGGRDGSPTGRGQGPPPARQLGSGPPFTPSRPRHVLYSSSSSSSLLPLAPRPGGAVRGGGRRPALALEGVHAASGPDGVRDRAPRAAERPLPTRGALQHADDLAPARAPQ</sequence>
<feature type="domain" description="TNFR-Cys" evidence="4">
    <location>
        <begin position="200"/>
        <end position="239"/>
    </location>
</feature>
<gene>
    <name evidence="5" type="primary">TNFRSF1A</name>
</gene>
<dbReference type="GeneTree" id="ENSGT00940000159540"/>
<accession>A0A6I8P8D9</accession>
<dbReference type="PANTHER" id="PTHR46861">
    <property type="entry name" value="TUMOR NECROSIS FACTOR RECEPTOR SUPERFAMILY MEMBER 1A"/>
    <property type="match status" value="1"/>
</dbReference>
<dbReference type="AlphaFoldDB" id="A0A6I8P8D9"/>
<keyword evidence="1" id="KW-1015">Disulfide bond</keyword>
<dbReference type="InterPro" id="IPR052493">
    <property type="entry name" value="TNFRSF1A"/>
</dbReference>
<name>A0A6I8P8D9_ORNAN</name>
<evidence type="ECO:0000259" key="4">
    <source>
        <dbReference type="PROSITE" id="PS50050"/>
    </source>
</evidence>
<feature type="repeat" description="TNFR-Cys" evidence="1">
    <location>
        <begin position="200"/>
        <end position="239"/>
    </location>
</feature>
<dbReference type="GO" id="GO:0045121">
    <property type="term" value="C:membrane raft"/>
    <property type="evidence" value="ECO:0000318"/>
    <property type="project" value="GO_Central"/>
</dbReference>
<proteinExistence type="predicted"/>
<dbReference type="PROSITE" id="PS50050">
    <property type="entry name" value="TNFR_NGFR_2"/>
    <property type="match status" value="2"/>
</dbReference>
<keyword evidence="3" id="KW-1133">Transmembrane helix</keyword>
<dbReference type="Proteomes" id="UP000002279">
    <property type="component" value="Unplaced"/>
</dbReference>
<feature type="disulfide bond" evidence="1">
    <location>
        <begin position="201"/>
        <end position="216"/>
    </location>
</feature>
<protein>
    <recommendedName>
        <fullName evidence="4">TNFR-Cys domain-containing protein</fullName>
    </recommendedName>
</protein>
<feature type="compositionally biased region" description="Basic and acidic residues" evidence="2">
    <location>
        <begin position="489"/>
        <end position="499"/>
    </location>
</feature>
<dbReference type="GO" id="GO:0043235">
    <property type="term" value="C:receptor complex"/>
    <property type="evidence" value="ECO:0000318"/>
    <property type="project" value="GO_Central"/>
</dbReference>
<dbReference type="Ensembl" id="ENSOANT00000075479.1">
    <property type="protein sequence ID" value="ENSOANP00000049049.1"/>
    <property type="gene ID" value="ENSOANG00000044825.1"/>
</dbReference>
<dbReference type="Bgee" id="ENSOANG00000044825">
    <property type="expression patterns" value="Expressed in liver and 7 other cell types or tissues"/>
</dbReference>
<evidence type="ECO:0000313" key="6">
    <source>
        <dbReference type="Proteomes" id="UP000002279"/>
    </source>
</evidence>
<feature type="transmembrane region" description="Helical" evidence="3">
    <location>
        <begin position="285"/>
        <end position="307"/>
    </location>
</feature>
<dbReference type="SUPFAM" id="SSF57586">
    <property type="entry name" value="TNF receptor-like"/>
    <property type="match status" value="2"/>
</dbReference>
<dbReference type="Gene3D" id="2.10.50.10">
    <property type="entry name" value="Tumor Necrosis Factor Receptor, subunit A, domain 2"/>
    <property type="match status" value="2"/>
</dbReference>